<dbReference type="Gene3D" id="2.40.40.20">
    <property type="match status" value="1"/>
</dbReference>
<dbReference type="Proteomes" id="UP000045706">
    <property type="component" value="Unassembled WGS sequence"/>
</dbReference>
<evidence type="ECO:0000256" key="3">
    <source>
        <dbReference type="ARBA" id="ARBA00022478"/>
    </source>
</evidence>
<dbReference type="GO" id="GO:0006351">
    <property type="term" value="P:DNA-templated transcription"/>
    <property type="evidence" value="ECO:0007669"/>
    <property type="project" value="InterPro"/>
</dbReference>
<evidence type="ECO:0000256" key="11">
    <source>
        <dbReference type="RuleBase" id="RU004279"/>
    </source>
</evidence>
<evidence type="ECO:0000256" key="4">
    <source>
        <dbReference type="ARBA" id="ARBA00022679"/>
    </source>
</evidence>
<dbReference type="InterPro" id="IPR006592">
    <property type="entry name" value="RNA_pol_N"/>
</dbReference>
<dbReference type="Gene3D" id="3.30.1490.180">
    <property type="entry name" value="RNA polymerase ii"/>
    <property type="match status" value="1"/>
</dbReference>
<dbReference type="InterPro" id="IPR000722">
    <property type="entry name" value="RNA_pol_asu"/>
</dbReference>
<dbReference type="InterPro" id="IPR015700">
    <property type="entry name" value="RPC1"/>
</dbReference>
<sequence length="274" mass="30948">MFIWQFLPAPPVCIRPSVAQDNASTEDDLTTKLADIVWISGMIRLALQKGSPVQTIMEQWEYLQLQIAMYVNSDVPGLQQPGFGKTVRGFCQRLKGKQGRFRGNLSGKRVDFSGRTVISPDPNLGITQVAIPILVAKNLTYPERVNDYSLKKLRKCVQNGPDVWPGAQQVIKSDEGGYKISLKFGNRRQVARDLKVGDVVERHIEDNDIVLFNRQPSLHKLSIMSHLVKVRPWRTFRLNECVCTPYNADFDGDEMNLHVPQTEEARAEAINLMG</sequence>
<dbReference type="EMBL" id="CVQI01007757">
    <property type="protein sequence ID" value="CRK17156.1"/>
    <property type="molecule type" value="Genomic_DNA"/>
</dbReference>
<feature type="domain" description="RNA polymerase N-terminal" evidence="12">
    <location>
        <begin position="1"/>
        <end position="274"/>
    </location>
</feature>
<evidence type="ECO:0000259" key="12">
    <source>
        <dbReference type="SMART" id="SM00663"/>
    </source>
</evidence>
<evidence type="ECO:0000256" key="7">
    <source>
        <dbReference type="ARBA" id="ARBA00022833"/>
    </source>
</evidence>
<dbReference type="Pfam" id="PF04997">
    <property type="entry name" value="RNA_pol_Rpb1_1"/>
    <property type="match status" value="1"/>
</dbReference>
<dbReference type="GO" id="GO:0003899">
    <property type="term" value="F:DNA-directed RNA polymerase activity"/>
    <property type="evidence" value="ECO:0007669"/>
    <property type="project" value="UniProtKB-EC"/>
</dbReference>
<keyword evidence="9" id="KW-0539">Nucleus</keyword>
<evidence type="ECO:0000256" key="2">
    <source>
        <dbReference type="ARBA" id="ARBA00006460"/>
    </source>
</evidence>
<comment type="catalytic activity">
    <reaction evidence="10 11">
        <text>RNA(n) + a ribonucleoside 5'-triphosphate = RNA(n+1) + diphosphate</text>
        <dbReference type="Rhea" id="RHEA:21248"/>
        <dbReference type="Rhea" id="RHEA-COMP:14527"/>
        <dbReference type="Rhea" id="RHEA-COMP:17342"/>
        <dbReference type="ChEBI" id="CHEBI:33019"/>
        <dbReference type="ChEBI" id="CHEBI:61557"/>
        <dbReference type="ChEBI" id="CHEBI:140395"/>
        <dbReference type="EC" id="2.7.7.6"/>
    </reaction>
</comment>
<keyword evidence="4 11" id="KW-0808">Transferase</keyword>
<dbReference type="GO" id="GO:0003677">
    <property type="term" value="F:DNA binding"/>
    <property type="evidence" value="ECO:0007669"/>
    <property type="project" value="InterPro"/>
</dbReference>
<dbReference type="AlphaFoldDB" id="A0A0G4L595"/>
<comment type="function">
    <text evidence="11">DNA-dependent RNA polymerase catalyzes the transcription of DNA into RNA using the four ribonucleoside triphosphates as substrates.</text>
</comment>
<dbReference type="FunFam" id="3.30.1490.180:FF:000002">
    <property type="entry name" value="DNA-directed RNA polymerase subunit"/>
    <property type="match status" value="1"/>
</dbReference>
<evidence type="ECO:0000256" key="1">
    <source>
        <dbReference type="ARBA" id="ARBA00004123"/>
    </source>
</evidence>
<gene>
    <name evidence="13" type="ORF">BN1723_017525</name>
</gene>
<evidence type="ECO:0000256" key="5">
    <source>
        <dbReference type="ARBA" id="ARBA00022695"/>
    </source>
</evidence>
<reference evidence="14" key="1">
    <citation type="submission" date="2015-05" db="EMBL/GenBank/DDBJ databases">
        <authorList>
            <person name="Fogelqvist Johan"/>
        </authorList>
    </citation>
    <scope>NUCLEOTIDE SEQUENCE [LARGE SCALE GENOMIC DNA]</scope>
</reference>
<comment type="subcellular location">
    <subcellularLocation>
        <location evidence="1">Nucleus</location>
    </subcellularLocation>
</comment>
<keyword evidence="3 11" id="KW-0240">DNA-directed RNA polymerase</keyword>
<evidence type="ECO:0000256" key="8">
    <source>
        <dbReference type="ARBA" id="ARBA00023163"/>
    </source>
</evidence>
<dbReference type="EC" id="2.7.7.6" evidence="11"/>
<dbReference type="PANTHER" id="PTHR48446:SF1">
    <property type="entry name" value="DNA-DIRECTED RNA POLYMERASE SUBUNIT BETA' N-TERMINAL SECTION"/>
    <property type="match status" value="1"/>
</dbReference>
<dbReference type="FunFam" id="2.40.40.20:FF:000019">
    <property type="entry name" value="DNA-directed RNA polymerase II subunit RPB1"/>
    <property type="match status" value="1"/>
</dbReference>
<name>A0A0G4L595_VERLO</name>
<dbReference type="InterPro" id="IPR007080">
    <property type="entry name" value="RNA_pol_Rpb1_1"/>
</dbReference>
<comment type="similarity">
    <text evidence="2 11">Belongs to the RNA polymerase beta' chain family.</text>
</comment>
<organism evidence="13 14">
    <name type="scientific">Verticillium longisporum</name>
    <name type="common">Verticillium dahliae var. longisporum</name>
    <dbReference type="NCBI Taxonomy" id="100787"/>
    <lineage>
        <taxon>Eukaryota</taxon>
        <taxon>Fungi</taxon>
        <taxon>Dikarya</taxon>
        <taxon>Ascomycota</taxon>
        <taxon>Pezizomycotina</taxon>
        <taxon>Sordariomycetes</taxon>
        <taxon>Hypocreomycetidae</taxon>
        <taxon>Glomerellales</taxon>
        <taxon>Plectosphaerellaceae</taxon>
        <taxon>Verticillium</taxon>
    </lineage>
</organism>
<evidence type="ECO:0000256" key="10">
    <source>
        <dbReference type="ARBA" id="ARBA00048552"/>
    </source>
</evidence>
<evidence type="ECO:0000313" key="13">
    <source>
        <dbReference type="EMBL" id="CRK17156.1"/>
    </source>
</evidence>
<accession>A0A0G4L595</accession>
<proteinExistence type="inferred from homology"/>
<dbReference type="Pfam" id="PF00623">
    <property type="entry name" value="RNA_pol_Rpb1_2"/>
    <property type="match status" value="1"/>
</dbReference>
<protein>
    <recommendedName>
        <fullName evidence="11">DNA-directed RNA polymerase subunit</fullName>
        <ecNumber evidence="11">2.7.7.6</ecNumber>
    </recommendedName>
</protein>
<feature type="non-terminal residue" evidence="13">
    <location>
        <position position="274"/>
    </location>
</feature>
<keyword evidence="7" id="KW-0862">Zinc</keyword>
<dbReference type="SUPFAM" id="SSF64484">
    <property type="entry name" value="beta and beta-prime subunits of DNA dependent RNA-polymerase"/>
    <property type="match status" value="1"/>
</dbReference>
<dbReference type="GO" id="GO:0000428">
    <property type="term" value="C:DNA-directed RNA polymerase complex"/>
    <property type="evidence" value="ECO:0007669"/>
    <property type="project" value="UniProtKB-KW"/>
</dbReference>
<dbReference type="GO" id="GO:0046872">
    <property type="term" value="F:metal ion binding"/>
    <property type="evidence" value="ECO:0007669"/>
    <property type="project" value="UniProtKB-KW"/>
</dbReference>
<evidence type="ECO:0000256" key="6">
    <source>
        <dbReference type="ARBA" id="ARBA00022723"/>
    </source>
</evidence>
<evidence type="ECO:0000313" key="14">
    <source>
        <dbReference type="Proteomes" id="UP000045706"/>
    </source>
</evidence>
<dbReference type="SMART" id="SM00663">
    <property type="entry name" value="RPOLA_N"/>
    <property type="match status" value="1"/>
</dbReference>
<keyword evidence="8 11" id="KW-0804">Transcription</keyword>
<keyword evidence="5 11" id="KW-0548">Nucleotidyltransferase</keyword>
<dbReference type="GO" id="GO:0005634">
    <property type="term" value="C:nucleus"/>
    <property type="evidence" value="ECO:0007669"/>
    <property type="project" value="UniProtKB-SubCell"/>
</dbReference>
<evidence type="ECO:0000256" key="9">
    <source>
        <dbReference type="ARBA" id="ARBA00023242"/>
    </source>
</evidence>
<dbReference type="PANTHER" id="PTHR48446">
    <property type="entry name" value="DNA-DIRECTED RNA POLYMERASE SUBUNIT BETA' N-TERMINAL SECTION"/>
    <property type="match status" value="1"/>
</dbReference>
<keyword evidence="6" id="KW-0479">Metal-binding</keyword>